<evidence type="ECO:0000313" key="2">
    <source>
        <dbReference type="EMBL" id="CAA9504311.1"/>
    </source>
</evidence>
<dbReference type="AlphaFoldDB" id="A0A6J4SSS7"/>
<gene>
    <name evidence="2" type="ORF">AVDCRST_MAG69-2090</name>
</gene>
<evidence type="ECO:0000256" key="1">
    <source>
        <dbReference type="SAM" id="MobiDB-lite"/>
    </source>
</evidence>
<accession>A0A6J4SSS7</accession>
<feature type="region of interest" description="Disordered" evidence="1">
    <location>
        <begin position="1"/>
        <end position="29"/>
    </location>
</feature>
<dbReference type="EMBL" id="CADCVP010000224">
    <property type="protein sequence ID" value="CAA9504311.1"/>
    <property type="molecule type" value="Genomic_DNA"/>
</dbReference>
<proteinExistence type="predicted"/>
<feature type="non-terminal residue" evidence="2">
    <location>
        <position position="52"/>
    </location>
</feature>
<protein>
    <submittedName>
        <fullName evidence="2">Uncharacterized protein</fullName>
    </submittedName>
</protein>
<organism evidence="2">
    <name type="scientific">uncultured Solirubrobacteraceae bacterium</name>
    <dbReference type="NCBI Taxonomy" id="1162706"/>
    <lineage>
        <taxon>Bacteria</taxon>
        <taxon>Bacillati</taxon>
        <taxon>Actinomycetota</taxon>
        <taxon>Thermoleophilia</taxon>
        <taxon>Solirubrobacterales</taxon>
        <taxon>Solirubrobacteraceae</taxon>
        <taxon>environmental samples</taxon>
    </lineage>
</organism>
<sequence length="52" mass="5690">GCGGRDASRRRRRRNRPPPGRLLPRAARAGARVVPLAGARAAPRRQVRPGRL</sequence>
<name>A0A6J4SSS7_9ACTN</name>
<reference evidence="2" key="1">
    <citation type="submission" date="2020-02" db="EMBL/GenBank/DDBJ databases">
        <authorList>
            <person name="Meier V. D."/>
        </authorList>
    </citation>
    <scope>NUCLEOTIDE SEQUENCE</scope>
    <source>
        <strain evidence="2">AVDCRST_MAG69</strain>
    </source>
</reference>
<feature type="non-terminal residue" evidence="2">
    <location>
        <position position="1"/>
    </location>
</feature>